<keyword evidence="3" id="KW-1185">Reference proteome</keyword>
<dbReference type="PANTHER" id="PTHR31126">
    <property type="entry name" value="TYROSINE-PROTEIN PHOSPHATASE"/>
    <property type="match status" value="1"/>
</dbReference>
<proteinExistence type="inferred from homology"/>
<dbReference type="Gene3D" id="3.90.190.10">
    <property type="entry name" value="Protein tyrosine phosphatase superfamily"/>
    <property type="match status" value="1"/>
</dbReference>
<dbReference type="InterPro" id="IPR026893">
    <property type="entry name" value="Tyr/Ser_Pase_IphP-type"/>
</dbReference>
<dbReference type="GO" id="GO:0004721">
    <property type="term" value="F:phosphoprotein phosphatase activity"/>
    <property type="evidence" value="ECO:0007669"/>
    <property type="project" value="InterPro"/>
</dbReference>
<dbReference type="AlphaFoldDB" id="A0A7K1VA93"/>
<comment type="caution">
    <text evidence="2">The sequence shown here is derived from an EMBL/GenBank/DDBJ whole genome shotgun (WGS) entry which is preliminary data.</text>
</comment>
<dbReference type="PROSITE" id="PS00383">
    <property type="entry name" value="TYR_PHOSPHATASE_1"/>
    <property type="match status" value="1"/>
</dbReference>
<reference evidence="2 3" key="1">
    <citation type="submission" date="2019-12" db="EMBL/GenBank/DDBJ databases">
        <title>Nocardia sp. nov. ET3-3 isolated from soil.</title>
        <authorList>
            <person name="Kanchanasin P."/>
            <person name="Tanasupawat S."/>
            <person name="Yuki M."/>
            <person name="Kudo T."/>
        </authorList>
    </citation>
    <scope>NUCLEOTIDE SEQUENCE [LARGE SCALE GENOMIC DNA]</scope>
    <source>
        <strain evidence="2 3">ET3-3</strain>
    </source>
</reference>
<dbReference type="InterPro" id="IPR016130">
    <property type="entry name" value="Tyr_Pase_AS"/>
</dbReference>
<dbReference type="InterPro" id="IPR029021">
    <property type="entry name" value="Prot-tyrosine_phosphatase-like"/>
</dbReference>
<dbReference type="PANTHER" id="PTHR31126:SF1">
    <property type="entry name" value="TYROSINE SPECIFIC PROTEIN PHOSPHATASES DOMAIN-CONTAINING PROTEIN"/>
    <property type="match status" value="1"/>
</dbReference>
<dbReference type="Pfam" id="PF13350">
    <property type="entry name" value="Y_phosphatase3"/>
    <property type="match status" value="1"/>
</dbReference>
<evidence type="ECO:0000313" key="2">
    <source>
        <dbReference type="EMBL" id="MVU83369.1"/>
    </source>
</evidence>
<evidence type="ECO:0000256" key="1">
    <source>
        <dbReference type="ARBA" id="ARBA00009580"/>
    </source>
</evidence>
<evidence type="ECO:0000313" key="3">
    <source>
        <dbReference type="Proteomes" id="UP000466794"/>
    </source>
</evidence>
<dbReference type="SUPFAM" id="SSF52799">
    <property type="entry name" value="(Phosphotyrosine protein) phosphatases II"/>
    <property type="match status" value="1"/>
</dbReference>
<dbReference type="EMBL" id="WRPP01000013">
    <property type="protein sequence ID" value="MVU83369.1"/>
    <property type="molecule type" value="Genomic_DNA"/>
</dbReference>
<name>A0A7K1VA93_9NOCA</name>
<organism evidence="2 3">
    <name type="scientific">Nocardia terrae</name>
    <dbReference type="NCBI Taxonomy" id="2675851"/>
    <lineage>
        <taxon>Bacteria</taxon>
        <taxon>Bacillati</taxon>
        <taxon>Actinomycetota</taxon>
        <taxon>Actinomycetes</taxon>
        <taxon>Mycobacteriales</taxon>
        <taxon>Nocardiaceae</taxon>
        <taxon>Nocardia</taxon>
    </lineage>
</organism>
<accession>A0A7K1VA93</accession>
<dbReference type="Proteomes" id="UP000466794">
    <property type="component" value="Unassembled WGS sequence"/>
</dbReference>
<gene>
    <name evidence="2" type="ORF">GPX89_39800</name>
</gene>
<protein>
    <submittedName>
        <fullName evidence="2">Protein-tyrosine-phosphatase</fullName>
    </submittedName>
</protein>
<comment type="similarity">
    <text evidence="1">Belongs to the protein-tyrosine phosphatase family.</text>
</comment>
<sequence>MISAGLLASPFLGSVAADHSALLAVPAASAKPNKEQVADAPRLASVVNFRDVAGTGQGYPAQGSHHLNKGVFYRSNALTPNDADLATLNALHLSTVFDLRSSDEIAQKGDRVPAGAKYENISIFSGNLSTGVPSFTSPDDARKFMRDINKSFVSDAGERGKFADLLTQLADQQGPAVFHCTAGKDRTGWASYLLLSLARVDDATIMSDYLLSNDYLAVSNAATLAQIKAAKGEAAAAVYAPLLGVDRTYLQAGIDQLVADYGSVDKYLKDGLGLNGHTIEQLRHKLTQ</sequence>